<reference evidence="11" key="1">
    <citation type="journal article" date="2019" name="Int. J. Syst. Evol. Microbiol.">
        <title>The Global Catalogue of Microorganisms (GCM) 10K type strain sequencing project: providing services to taxonomists for standard genome sequencing and annotation.</title>
        <authorList>
            <consortium name="The Broad Institute Genomics Platform"/>
            <consortium name="The Broad Institute Genome Sequencing Center for Infectious Disease"/>
            <person name="Wu L."/>
            <person name="Ma J."/>
        </authorList>
    </citation>
    <scope>NUCLEOTIDE SEQUENCE [LARGE SCALE GENOMIC DNA]</scope>
    <source>
        <strain evidence="11">JCM 15672</strain>
    </source>
</reference>
<name>A0ABP5FAR8_9MICO</name>
<dbReference type="PANTHER" id="PTHR30353:SF15">
    <property type="entry name" value="INNER MEMBRANE PROTEIN YABI"/>
    <property type="match status" value="1"/>
</dbReference>
<dbReference type="RefSeq" id="WP_344368720.1">
    <property type="nucleotide sequence ID" value="NZ_BAAAPW010000001.1"/>
</dbReference>
<evidence type="ECO:0000256" key="5">
    <source>
        <dbReference type="ARBA" id="ARBA00022989"/>
    </source>
</evidence>
<keyword evidence="5 7" id="KW-1133">Transmembrane helix</keyword>
<evidence type="ECO:0000256" key="7">
    <source>
        <dbReference type="RuleBase" id="RU367016"/>
    </source>
</evidence>
<organism evidence="10 11">
    <name type="scientific">Agromyces tropicus</name>
    <dbReference type="NCBI Taxonomy" id="555371"/>
    <lineage>
        <taxon>Bacteria</taxon>
        <taxon>Bacillati</taxon>
        <taxon>Actinomycetota</taxon>
        <taxon>Actinomycetes</taxon>
        <taxon>Micrococcales</taxon>
        <taxon>Microbacteriaceae</taxon>
        <taxon>Agromyces</taxon>
    </lineage>
</organism>
<evidence type="ECO:0000256" key="1">
    <source>
        <dbReference type="ARBA" id="ARBA00004651"/>
    </source>
</evidence>
<evidence type="ECO:0000313" key="10">
    <source>
        <dbReference type="EMBL" id="GAA2022420.1"/>
    </source>
</evidence>
<evidence type="ECO:0000256" key="6">
    <source>
        <dbReference type="ARBA" id="ARBA00023136"/>
    </source>
</evidence>
<accession>A0ABP5FAR8</accession>
<evidence type="ECO:0000313" key="11">
    <source>
        <dbReference type="Proteomes" id="UP001501196"/>
    </source>
</evidence>
<feature type="transmembrane region" description="Helical" evidence="7">
    <location>
        <begin position="21"/>
        <end position="40"/>
    </location>
</feature>
<feature type="domain" description="VTT" evidence="9">
    <location>
        <begin position="41"/>
        <end position="164"/>
    </location>
</feature>
<dbReference type="InterPro" id="IPR032816">
    <property type="entry name" value="VTT_dom"/>
</dbReference>
<gene>
    <name evidence="10" type="ORF">GCM10009819_01300</name>
</gene>
<evidence type="ECO:0000256" key="8">
    <source>
        <dbReference type="SAM" id="MobiDB-lite"/>
    </source>
</evidence>
<evidence type="ECO:0000256" key="2">
    <source>
        <dbReference type="ARBA" id="ARBA00010792"/>
    </source>
</evidence>
<dbReference type="Proteomes" id="UP001501196">
    <property type="component" value="Unassembled WGS sequence"/>
</dbReference>
<feature type="transmembrane region" description="Helical" evidence="7">
    <location>
        <begin position="179"/>
        <end position="198"/>
    </location>
</feature>
<evidence type="ECO:0000256" key="4">
    <source>
        <dbReference type="ARBA" id="ARBA00022692"/>
    </source>
</evidence>
<comment type="subcellular location">
    <subcellularLocation>
        <location evidence="1 7">Cell membrane</location>
        <topology evidence="1 7">Multi-pass membrane protein</topology>
    </subcellularLocation>
</comment>
<dbReference type="PANTHER" id="PTHR30353">
    <property type="entry name" value="INNER MEMBRANE PROTEIN DEDA-RELATED"/>
    <property type="match status" value="1"/>
</dbReference>
<dbReference type="InterPro" id="IPR032818">
    <property type="entry name" value="DedA-like"/>
</dbReference>
<keyword evidence="3 7" id="KW-1003">Cell membrane</keyword>
<keyword evidence="4 7" id="KW-0812">Transmembrane</keyword>
<sequence>MNELLDGILETVGNVDPVVRTLLAGLGILLETSVLVGLVVPGDTIVIVAATGVEGPVEFIALAIAVIVGALIGESIGFALGRWFGPKIQASRLGRRIGEHNWHRAQRYLARRGGPAVFISRFLPVLHSLVPLTVGMSDMSYRRFLAWTAPACVIWSFAYVGVGSAAAGGYRELSEHLHGAGYLFVGVIVLFLVLAWIGKKVLLRFEARHMSDDASSSAHPQVPPHIAPGDGGRAETPEGPAAAATDPSERPGEG</sequence>
<keyword evidence="11" id="KW-1185">Reference proteome</keyword>
<feature type="region of interest" description="Disordered" evidence="8">
    <location>
        <begin position="213"/>
        <end position="254"/>
    </location>
</feature>
<feature type="transmembrane region" description="Helical" evidence="7">
    <location>
        <begin position="60"/>
        <end position="85"/>
    </location>
</feature>
<keyword evidence="6 7" id="KW-0472">Membrane</keyword>
<protein>
    <recommendedName>
        <fullName evidence="9">VTT domain-containing protein</fullName>
    </recommendedName>
</protein>
<evidence type="ECO:0000259" key="9">
    <source>
        <dbReference type="Pfam" id="PF09335"/>
    </source>
</evidence>
<proteinExistence type="inferred from homology"/>
<evidence type="ECO:0000256" key="3">
    <source>
        <dbReference type="ARBA" id="ARBA00022475"/>
    </source>
</evidence>
<dbReference type="EMBL" id="BAAAPW010000001">
    <property type="protein sequence ID" value="GAA2022420.1"/>
    <property type="molecule type" value="Genomic_DNA"/>
</dbReference>
<dbReference type="Pfam" id="PF09335">
    <property type="entry name" value="VTT_dom"/>
    <property type="match status" value="1"/>
</dbReference>
<feature type="transmembrane region" description="Helical" evidence="7">
    <location>
        <begin position="144"/>
        <end position="167"/>
    </location>
</feature>
<comment type="similarity">
    <text evidence="2 7">Belongs to the DedA family.</text>
</comment>
<comment type="caution">
    <text evidence="10">The sequence shown here is derived from an EMBL/GenBank/DDBJ whole genome shotgun (WGS) entry which is preliminary data.</text>
</comment>